<accession>A0A8J7MF51</accession>
<keyword evidence="1" id="KW-0472">Membrane</keyword>
<feature type="transmembrane region" description="Helical" evidence="1">
    <location>
        <begin position="17"/>
        <end position="36"/>
    </location>
</feature>
<sequence length="169" mass="18168">MTSATNIKKRSCKKGSVLLEITAAVMVMVVIGAISFQSMMNTLATRNWTITKTLVDAYLSVEVADANAIPFELITTDNSDTTWPTYVAYSEGGSAPAATTTVIGKRSASTNANGVLEDGFDVTADVRRVYINPAGTDESLSDIITIRIIVAYETNGREYIASRTVVRSQ</sequence>
<evidence type="ECO:0000313" key="3">
    <source>
        <dbReference type="Proteomes" id="UP000624703"/>
    </source>
</evidence>
<evidence type="ECO:0000313" key="2">
    <source>
        <dbReference type="EMBL" id="MBK1791570.1"/>
    </source>
</evidence>
<evidence type="ECO:0000256" key="1">
    <source>
        <dbReference type="SAM" id="Phobius"/>
    </source>
</evidence>
<comment type="caution">
    <text evidence="2">The sequence shown here is derived from an EMBL/GenBank/DDBJ whole genome shotgun (WGS) entry which is preliminary data.</text>
</comment>
<reference evidence="2" key="1">
    <citation type="submission" date="2021-01" db="EMBL/GenBank/DDBJ databases">
        <title>Modified the classification status of verrucomicrobia.</title>
        <authorList>
            <person name="Feng X."/>
        </authorList>
    </citation>
    <scope>NUCLEOTIDE SEQUENCE</scope>
    <source>
        <strain evidence="2">_KCTC 22039</strain>
    </source>
</reference>
<dbReference type="RefSeq" id="WP_200311570.1">
    <property type="nucleotide sequence ID" value="NZ_JAENIM010000039.1"/>
</dbReference>
<organism evidence="2 3">
    <name type="scientific">Persicirhabdus sediminis</name>
    <dbReference type="NCBI Taxonomy" id="454144"/>
    <lineage>
        <taxon>Bacteria</taxon>
        <taxon>Pseudomonadati</taxon>
        <taxon>Verrucomicrobiota</taxon>
        <taxon>Verrucomicrobiia</taxon>
        <taxon>Verrucomicrobiales</taxon>
        <taxon>Verrucomicrobiaceae</taxon>
        <taxon>Persicirhabdus</taxon>
    </lineage>
</organism>
<dbReference type="Proteomes" id="UP000624703">
    <property type="component" value="Unassembled WGS sequence"/>
</dbReference>
<keyword evidence="1" id="KW-0812">Transmembrane</keyword>
<dbReference type="AlphaFoldDB" id="A0A8J7MF51"/>
<name>A0A8J7MF51_9BACT</name>
<dbReference type="EMBL" id="JAENIM010000039">
    <property type="protein sequence ID" value="MBK1791570.1"/>
    <property type="molecule type" value="Genomic_DNA"/>
</dbReference>
<protein>
    <submittedName>
        <fullName evidence="2">Uncharacterized protein</fullName>
    </submittedName>
</protein>
<proteinExistence type="predicted"/>
<gene>
    <name evidence="2" type="ORF">JIN82_10445</name>
</gene>
<keyword evidence="1" id="KW-1133">Transmembrane helix</keyword>
<keyword evidence="3" id="KW-1185">Reference proteome</keyword>